<dbReference type="AlphaFoldDB" id="A0A5C4T0K1"/>
<dbReference type="InterPro" id="IPR050272">
    <property type="entry name" value="Isochorismatase-like_hydrls"/>
</dbReference>
<name>A0A5C4T0K1_9BACL</name>
<dbReference type="Pfam" id="PF00550">
    <property type="entry name" value="PP-binding"/>
    <property type="match status" value="1"/>
</dbReference>
<reference evidence="10 11" key="1">
    <citation type="submission" date="2019-05" db="EMBL/GenBank/DDBJ databases">
        <title>We sequenced the genome of Paenibacillus hemerocallicola KCTC 33185 for further insight into its adaptation and study the phylogeny of Paenibacillus.</title>
        <authorList>
            <person name="Narsing Rao M.P."/>
        </authorList>
    </citation>
    <scope>NUCLEOTIDE SEQUENCE [LARGE SCALE GENOMIC DNA]</scope>
    <source>
        <strain evidence="10 11">KCTC 33185</strain>
    </source>
</reference>
<comment type="catalytic activity">
    <reaction evidence="7">
        <text>isochorismate + H2O = (2S,3S)-2,3-dihydroxy-2,3-dihydrobenzoate + pyruvate</text>
        <dbReference type="Rhea" id="RHEA:11112"/>
        <dbReference type="ChEBI" id="CHEBI:15361"/>
        <dbReference type="ChEBI" id="CHEBI:15377"/>
        <dbReference type="ChEBI" id="CHEBI:29780"/>
        <dbReference type="ChEBI" id="CHEBI:58764"/>
        <dbReference type="EC" id="3.3.2.1"/>
    </reaction>
</comment>
<dbReference type="EC" id="3.3.2.1" evidence="3"/>
<dbReference type="PANTHER" id="PTHR43540:SF3">
    <property type="entry name" value="ENTEROBACTIN SYNTHASE COMPONENT B"/>
    <property type="match status" value="1"/>
</dbReference>
<dbReference type="InterPro" id="IPR036736">
    <property type="entry name" value="ACP-like_sf"/>
</dbReference>
<evidence type="ECO:0000313" key="10">
    <source>
        <dbReference type="EMBL" id="TNJ61567.1"/>
    </source>
</evidence>
<dbReference type="InterPro" id="IPR000868">
    <property type="entry name" value="Isochorismatase-like_dom"/>
</dbReference>
<dbReference type="EMBL" id="VDCQ01000073">
    <property type="protein sequence ID" value="TNJ61567.1"/>
    <property type="molecule type" value="Genomic_DNA"/>
</dbReference>
<comment type="caution">
    <text evidence="10">The sequence shown here is derived from an EMBL/GenBank/DDBJ whole genome shotgun (WGS) entry which is preliminary data.</text>
</comment>
<evidence type="ECO:0000313" key="11">
    <source>
        <dbReference type="Proteomes" id="UP000307943"/>
    </source>
</evidence>
<dbReference type="SUPFAM" id="SSF52499">
    <property type="entry name" value="Isochorismatase-like hydrolases"/>
    <property type="match status" value="1"/>
</dbReference>
<dbReference type="PROSITE" id="PS50075">
    <property type="entry name" value="CARRIER"/>
    <property type="match status" value="1"/>
</dbReference>
<evidence type="ECO:0000256" key="6">
    <source>
        <dbReference type="ARBA" id="ARBA00022801"/>
    </source>
</evidence>
<dbReference type="OrthoDB" id="257098at2"/>
<sequence>MAIPAIKPYPMPGASELPINKVAWTPDPKRAVLLIHDMQQYFLDPFTAGESPVVELIENIRLLYNRCSELGIPVVYTAQPGGQTPEQRALLQDFWGPGINDGPYQKQIVSELTPANADIVLTKWRYSAFRKTNLLDNLQEKGRDQLLICGVYAHIGCLLTACDAFMLDVQPFFVADAVADFSLDNHKMALKYAAERCAVTIPTQRLLEELDQSSTKANDSATVSANGMLTERMVREQVAELLQEAPSTIGESDNLIDRGLDSVRLMSLVERWRRFGAEVAFVELAERPTLKDWWKLLSLRQQLVLPNADYFAL</sequence>
<keyword evidence="4 8" id="KW-0596">Phosphopantetheine</keyword>
<comment type="similarity">
    <text evidence="2">Belongs to the isochorismatase family.</text>
</comment>
<evidence type="ECO:0000256" key="1">
    <source>
        <dbReference type="ARBA" id="ARBA00004924"/>
    </source>
</evidence>
<dbReference type="GO" id="GO:0008908">
    <property type="term" value="F:isochorismatase activity"/>
    <property type="evidence" value="ECO:0007669"/>
    <property type="project" value="UniProtKB-EC"/>
</dbReference>
<dbReference type="InterPro" id="IPR009081">
    <property type="entry name" value="PP-bd_ACP"/>
</dbReference>
<evidence type="ECO:0000256" key="5">
    <source>
        <dbReference type="ARBA" id="ARBA00022553"/>
    </source>
</evidence>
<feature type="modified residue" description="O-(pantetheine 4'-phosphoryl)serine" evidence="8">
    <location>
        <position position="262"/>
    </location>
</feature>
<comment type="cofactor">
    <cofactor evidence="8">
        <name>pantetheine 4'-phosphate</name>
        <dbReference type="ChEBI" id="CHEBI:47942"/>
    </cofactor>
    <text evidence="8">Binds 1 phosphopantetheine covalently.</text>
</comment>
<dbReference type="CDD" id="cd01013">
    <property type="entry name" value="isochorismatase"/>
    <property type="match status" value="1"/>
</dbReference>
<evidence type="ECO:0000259" key="9">
    <source>
        <dbReference type="PROSITE" id="PS50075"/>
    </source>
</evidence>
<gene>
    <name evidence="10" type="ORF">FE784_34040</name>
</gene>
<feature type="domain" description="Carrier" evidence="9">
    <location>
        <begin position="228"/>
        <end position="301"/>
    </location>
</feature>
<evidence type="ECO:0000256" key="7">
    <source>
        <dbReference type="ARBA" id="ARBA00048590"/>
    </source>
</evidence>
<keyword evidence="5 8" id="KW-0597">Phosphoprotein</keyword>
<dbReference type="FunFam" id="3.40.50.850:FF:000002">
    <property type="entry name" value="Vibriobactin-specific isochorismatase"/>
    <property type="match status" value="1"/>
</dbReference>
<evidence type="ECO:0000256" key="2">
    <source>
        <dbReference type="ARBA" id="ARBA00006336"/>
    </source>
</evidence>
<dbReference type="Gene3D" id="3.40.50.850">
    <property type="entry name" value="Isochorismatase-like"/>
    <property type="match status" value="1"/>
</dbReference>
<dbReference type="RefSeq" id="WP_139606714.1">
    <property type="nucleotide sequence ID" value="NZ_VDCQ01000073.1"/>
</dbReference>
<evidence type="ECO:0000256" key="8">
    <source>
        <dbReference type="PIRSR" id="PIRSR001111-50"/>
    </source>
</evidence>
<dbReference type="FunFam" id="1.10.1200.10:FF:000021">
    <property type="entry name" value="Isochorismatase"/>
    <property type="match status" value="1"/>
</dbReference>
<evidence type="ECO:0000256" key="4">
    <source>
        <dbReference type="ARBA" id="ARBA00022450"/>
    </source>
</evidence>
<dbReference type="Proteomes" id="UP000307943">
    <property type="component" value="Unassembled WGS sequence"/>
</dbReference>
<protein>
    <recommendedName>
        <fullName evidence="3">isochorismatase</fullName>
        <ecNumber evidence="3">3.3.2.1</ecNumber>
    </recommendedName>
</protein>
<proteinExistence type="inferred from homology"/>
<dbReference type="PANTHER" id="PTHR43540">
    <property type="entry name" value="PEROXYUREIDOACRYLATE/UREIDOACRYLATE AMIDOHYDROLASE-RELATED"/>
    <property type="match status" value="1"/>
</dbReference>
<accession>A0A5C4T0K1</accession>
<organism evidence="10 11">
    <name type="scientific">Paenibacillus hemerocallicola</name>
    <dbReference type="NCBI Taxonomy" id="1172614"/>
    <lineage>
        <taxon>Bacteria</taxon>
        <taxon>Bacillati</taxon>
        <taxon>Bacillota</taxon>
        <taxon>Bacilli</taxon>
        <taxon>Bacillales</taxon>
        <taxon>Paenibacillaceae</taxon>
        <taxon>Paenibacillus</taxon>
    </lineage>
</organism>
<dbReference type="InterPro" id="IPR036380">
    <property type="entry name" value="Isochorismatase-like_sf"/>
</dbReference>
<keyword evidence="6" id="KW-0378">Hydrolase</keyword>
<dbReference type="PIRSF" id="PIRSF001111">
    <property type="entry name" value="Isochorismatase"/>
    <property type="match status" value="1"/>
</dbReference>
<dbReference type="Pfam" id="PF00857">
    <property type="entry name" value="Isochorismatase"/>
    <property type="match status" value="1"/>
</dbReference>
<keyword evidence="11" id="KW-1185">Reference proteome</keyword>
<comment type="pathway">
    <text evidence="1">Siderophore biosynthesis.</text>
</comment>
<dbReference type="PRINTS" id="PR01398">
    <property type="entry name" value="ISCHRISMTASE"/>
</dbReference>
<evidence type="ECO:0000256" key="3">
    <source>
        <dbReference type="ARBA" id="ARBA00012100"/>
    </source>
</evidence>
<dbReference type="SUPFAM" id="SSF47336">
    <property type="entry name" value="ACP-like"/>
    <property type="match status" value="1"/>
</dbReference>
<dbReference type="InterPro" id="IPR016291">
    <property type="entry name" value="Isochorismatase"/>
</dbReference>
<dbReference type="Gene3D" id="1.10.1200.10">
    <property type="entry name" value="ACP-like"/>
    <property type="match status" value="1"/>
</dbReference>